<keyword evidence="1" id="KW-0742">SOS response</keyword>
<dbReference type="RefSeq" id="WP_212014561.1">
    <property type="nucleotide sequence ID" value="NZ_JAAFYZ010000118.1"/>
</dbReference>
<dbReference type="InterPro" id="IPR027417">
    <property type="entry name" value="P-loop_NTPase"/>
</dbReference>
<organism evidence="3 4">
    <name type="scientific">Catenulispora pinistramenti</name>
    <dbReference type="NCBI Taxonomy" id="2705254"/>
    <lineage>
        <taxon>Bacteria</taxon>
        <taxon>Bacillati</taxon>
        <taxon>Actinomycetota</taxon>
        <taxon>Actinomycetes</taxon>
        <taxon>Catenulisporales</taxon>
        <taxon>Catenulisporaceae</taxon>
        <taxon>Catenulispora</taxon>
    </lineage>
</organism>
<dbReference type="Gene3D" id="3.40.50.300">
    <property type="entry name" value="P-loop containing nucleotide triphosphate hydrolases"/>
    <property type="match status" value="1"/>
</dbReference>
<proteinExistence type="predicted"/>
<dbReference type="InterPro" id="IPR041685">
    <property type="entry name" value="AAA_GajA/Old/RecF-like"/>
</dbReference>
<reference evidence="3 4" key="1">
    <citation type="submission" date="2020-02" db="EMBL/GenBank/DDBJ databases">
        <title>Acidophilic actinobacteria isolated from forest soil.</title>
        <authorList>
            <person name="Golinska P."/>
        </authorList>
    </citation>
    <scope>NUCLEOTIDE SEQUENCE [LARGE SCALE GENOMIC DNA]</scope>
    <source>
        <strain evidence="3 4">NL8</strain>
    </source>
</reference>
<feature type="domain" description="Endonuclease GajA/Old nuclease/RecF-like AAA" evidence="2">
    <location>
        <begin position="1"/>
        <end position="42"/>
    </location>
</feature>
<keyword evidence="4" id="KW-1185">Reference proteome</keyword>
<accession>A0ABS5KY33</accession>
<dbReference type="Pfam" id="PF13175">
    <property type="entry name" value="AAA_15"/>
    <property type="match status" value="1"/>
</dbReference>
<evidence type="ECO:0000313" key="3">
    <source>
        <dbReference type="EMBL" id="MBS2550874.1"/>
    </source>
</evidence>
<dbReference type="Proteomes" id="UP000730482">
    <property type="component" value="Unassembled WGS sequence"/>
</dbReference>
<dbReference type="PANTHER" id="PTHR32182:SF22">
    <property type="entry name" value="ATP-DEPENDENT ENDONUCLEASE, OLD FAMILY-RELATED"/>
    <property type="match status" value="1"/>
</dbReference>
<evidence type="ECO:0000256" key="1">
    <source>
        <dbReference type="ARBA" id="ARBA00023236"/>
    </source>
</evidence>
<sequence length="224" mass="23721">MRIKKITVQGWKSFADIEFELAHINVIVGRNSSGKSALLRAAQFLQPGGPPVPIGDIRLGADEAQVQFVLQNYDVRRYSAKLANNTVELEGPDGSRILPEISVEAKLPRPEGNSSSAACSSTLPASAGSATAARTRTSFEDGYVAAARVVSDGDADRAEPACDRPFGRTPIGGGEAPCGHSVVNVNARGQNLLICDFSSQEAYIARPRHRGSVRPSAAGFTRTT</sequence>
<evidence type="ECO:0000313" key="4">
    <source>
        <dbReference type="Proteomes" id="UP000730482"/>
    </source>
</evidence>
<comment type="caution">
    <text evidence="3">The sequence shown here is derived from an EMBL/GenBank/DDBJ whole genome shotgun (WGS) entry which is preliminary data.</text>
</comment>
<dbReference type="EMBL" id="JAAFYZ010000118">
    <property type="protein sequence ID" value="MBS2550874.1"/>
    <property type="molecule type" value="Genomic_DNA"/>
</dbReference>
<gene>
    <name evidence="3" type="ORF">KGQ19_28775</name>
</gene>
<dbReference type="PANTHER" id="PTHR32182">
    <property type="entry name" value="DNA REPLICATION AND REPAIR PROTEIN RECF"/>
    <property type="match status" value="1"/>
</dbReference>
<dbReference type="SUPFAM" id="SSF52540">
    <property type="entry name" value="P-loop containing nucleoside triphosphate hydrolases"/>
    <property type="match status" value="1"/>
</dbReference>
<name>A0ABS5KY33_9ACTN</name>
<evidence type="ECO:0000259" key="2">
    <source>
        <dbReference type="Pfam" id="PF13175"/>
    </source>
</evidence>
<keyword evidence="1" id="KW-0227">DNA damage</keyword>
<protein>
    <submittedName>
        <fullName evidence="3">AAA family ATPase</fullName>
    </submittedName>
</protein>